<name>A0A432YLW2_9GAMM</name>
<dbReference type="SUPFAM" id="SSF52172">
    <property type="entry name" value="CheY-like"/>
    <property type="match status" value="1"/>
</dbReference>
<dbReference type="RefSeq" id="WP_126752812.1">
    <property type="nucleotide sequence ID" value="NZ_JBHUMT010000003.1"/>
</dbReference>
<proteinExistence type="predicted"/>
<dbReference type="AlphaFoldDB" id="A0A432YLW2"/>
<feature type="domain" description="Response regulatory" evidence="7">
    <location>
        <begin position="4"/>
        <end position="120"/>
    </location>
</feature>
<keyword evidence="3 8" id="KW-0238">DNA-binding</keyword>
<comment type="caution">
    <text evidence="8">The sequence shown here is derived from an EMBL/GenBank/DDBJ whole genome shotgun (WGS) entry which is preliminary data.</text>
</comment>
<dbReference type="Pfam" id="PF00196">
    <property type="entry name" value="GerE"/>
    <property type="match status" value="1"/>
</dbReference>
<keyword evidence="4" id="KW-0804">Transcription</keyword>
<dbReference type="EMBL" id="PIQA01000013">
    <property type="protein sequence ID" value="RUO61981.1"/>
    <property type="molecule type" value="Genomic_DNA"/>
</dbReference>
<dbReference type="PRINTS" id="PR00038">
    <property type="entry name" value="HTHLUXR"/>
</dbReference>
<dbReference type="PROSITE" id="PS50043">
    <property type="entry name" value="HTH_LUXR_2"/>
    <property type="match status" value="1"/>
</dbReference>
<dbReference type="PROSITE" id="PS50110">
    <property type="entry name" value="RESPONSE_REGULATORY"/>
    <property type="match status" value="1"/>
</dbReference>
<dbReference type="CDD" id="cd06170">
    <property type="entry name" value="LuxR_C_like"/>
    <property type="match status" value="1"/>
</dbReference>
<dbReference type="InterPro" id="IPR058245">
    <property type="entry name" value="NreC/VraR/RcsB-like_REC"/>
</dbReference>
<gene>
    <name evidence="8" type="ORF">CWI73_10945</name>
</gene>
<dbReference type="InterPro" id="IPR011006">
    <property type="entry name" value="CheY-like_superfamily"/>
</dbReference>
<dbReference type="Proteomes" id="UP000288361">
    <property type="component" value="Unassembled WGS sequence"/>
</dbReference>
<dbReference type="InterPro" id="IPR016032">
    <property type="entry name" value="Sig_transdc_resp-reg_C-effctor"/>
</dbReference>
<organism evidence="8 9">
    <name type="scientific">Idiomarina piscisalsi</name>
    <dbReference type="NCBI Taxonomy" id="1096243"/>
    <lineage>
        <taxon>Bacteria</taxon>
        <taxon>Pseudomonadati</taxon>
        <taxon>Pseudomonadota</taxon>
        <taxon>Gammaproteobacteria</taxon>
        <taxon>Alteromonadales</taxon>
        <taxon>Idiomarinaceae</taxon>
        <taxon>Idiomarina</taxon>
    </lineage>
</organism>
<accession>A0A432YLW2</accession>
<evidence type="ECO:0000259" key="6">
    <source>
        <dbReference type="PROSITE" id="PS50043"/>
    </source>
</evidence>
<reference evidence="8 9" key="1">
    <citation type="journal article" date="2011" name="Front. Microbiol.">
        <title>Genomic signatures of strain selection and enhancement in Bacillus atrophaeus var. globigii, a historical biowarfare simulant.</title>
        <authorList>
            <person name="Gibbons H.S."/>
            <person name="Broomall S.M."/>
            <person name="McNew L.A."/>
            <person name="Daligault H."/>
            <person name="Chapman C."/>
            <person name="Bruce D."/>
            <person name="Karavis M."/>
            <person name="Krepps M."/>
            <person name="McGregor P.A."/>
            <person name="Hong C."/>
            <person name="Park K.H."/>
            <person name="Akmal A."/>
            <person name="Feldman A."/>
            <person name="Lin J.S."/>
            <person name="Chang W.E."/>
            <person name="Higgs B.W."/>
            <person name="Demirev P."/>
            <person name="Lindquist J."/>
            <person name="Liem A."/>
            <person name="Fochler E."/>
            <person name="Read T.D."/>
            <person name="Tapia R."/>
            <person name="Johnson S."/>
            <person name="Bishop-Lilly K.A."/>
            <person name="Detter C."/>
            <person name="Han C."/>
            <person name="Sozhamannan S."/>
            <person name="Rosenzweig C.N."/>
            <person name="Skowronski E.W."/>
        </authorList>
    </citation>
    <scope>NUCLEOTIDE SEQUENCE [LARGE SCALE GENOMIC DNA]</scope>
    <source>
        <strain evidence="8 9">TPS4-2</strain>
    </source>
</reference>
<dbReference type="PANTHER" id="PTHR43214">
    <property type="entry name" value="TWO-COMPONENT RESPONSE REGULATOR"/>
    <property type="match status" value="1"/>
</dbReference>
<dbReference type="CDD" id="cd17535">
    <property type="entry name" value="REC_NarL-like"/>
    <property type="match status" value="1"/>
</dbReference>
<keyword evidence="1 5" id="KW-0597">Phosphoprotein</keyword>
<evidence type="ECO:0000256" key="4">
    <source>
        <dbReference type="ARBA" id="ARBA00023163"/>
    </source>
</evidence>
<dbReference type="InterPro" id="IPR000792">
    <property type="entry name" value="Tscrpt_reg_LuxR_C"/>
</dbReference>
<dbReference type="GO" id="GO:0006355">
    <property type="term" value="P:regulation of DNA-templated transcription"/>
    <property type="evidence" value="ECO:0007669"/>
    <property type="project" value="InterPro"/>
</dbReference>
<evidence type="ECO:0000256" key="5">
    <source>
        <dbReference type="PROSITE-ProRule" id="PRU00169"/>
    </source>
</evidence>
<evidence type="ECO:0000256" key="3">
    <source>
        <dbReference type="ARBA" id="ARBA00023125"/>
    </source>
</evidence>
<protein>
    <submittedName>
        <fullName evidence="8">DNA-binding response regulator</fullName>
    </submittedName>
</protein>
<dbReference type="GO" id="GO:0000160">
    <property type="term" value="P:phosphorelay signal transduction system"/>
    <property type="evidence" value="ECO:0007669"/>
    <property type="project" value="InterPro"/>
</dbReference>
<feature type="modified residue" description="4-aspartylphosphate" evidence="5">
    <location>
        <position position="55"/>
    </location>
</feature>
<evidence type="ECO:0000259" key="7">
    <source>
        <dbReference type="PROSITE" id="PS50110"/>
    </source>
</evidence>
<dbReference type="GO" id="GO:0003677">
    <property type="term" value="F:DNA binding"/>
    <property type="evidence" value="ECO:0007669"/>
    <property type="project" value="UniProtKB-KW"/>
</dbReference>
<dbReference type="SMART" id="SM00421">
    <property type="entry name" value="HTH_LUXR"/>
    <property type="match status" value="1"/>
</dbReference>
<keyword evidence="2" id="KW-0805">Transcription regulation</keyword>
<evidence type="ECO:0000256" key="1">
    <source>
        <dbReference type="ARBA" id="ARBA00022553"/>
    </source>
</evidence>
<dbReference type="PANTHER" id="PTHR43214:SF24">
    <property type="entry name" value="TRANSCRIPTIONAL REGULATORY PROTEIN NARL-RELATED"/>
    <property type="match status" value="1"/>
</dbReference>
<dbReference type="SMART" id="SM00448">
    <property type="entry name" value="REC"/>
    <property type="match status" value="1"/>
</dbReference>
<evidence type="ECO:0000256" key="2">
    <source>
        <dbReference type="ARBA" id="ARBA00023015"/>
    </source>
</evidence>
<dbReference type="InterPro" id="IPR039420">
    <property type="entry name" value="WalR-like"/>
</dbReference>
<feature type="domain" description="HTH luxR-type" evidence="6">
    <location>
        <begin position="149"/>
        <end position="214"/>
    </location>
</feature>
<dbReference type="SUPFAM" id="SSF46894">
    <property type="entry name" value="C-terminal effector domain of the bipartite response regulators"/>
    <property type="match status" value="1"/>
</dbReference>
<evidence type="ECO:0000313" key="9">
    <source>
        <dbReference type="Proteomes" id="UP000288361"/>
    </source>
</evidence>
<sequence length="216" mass="23492">MSIKVMLVDDQTLVREGLNSLLSLSEKIEVVAQACSGREAVRLTTESEPDVILMDIRMPDLNGIEAVGLLREKGFHTPVLMLTTFDDHESIMKAIQAGSEGYLLKDVSLEVLVDAIEALAEGKTWLQPAITERIVQGLKESKAPEGDNEQTLVEPLTDKEIAVLRLIAAGLSNNEIAESLFKSTGTVKNQVSSLMAKLGVRDRTRAVLKAIDLGLL</sequence>
<dbReference type="InterPro" id="IPR001789">
    <property type="entry name" value="Sig_transdc_resp-reg_receiver"/>
</dbReference>
<dbReference type="Pfam" id="PF00072">
    <property type="entry name" value="Response_reg"/>
    <property type="match status" value="1"/>
</dbReference>
<evidence type="ECO:0000313" key="8">
    <source>
        <dbReference type="EMBL" id="RUO61981.1"/>
    </source>
</evidence>
<dbReference type="Gene3D" id="3.40.50.2300">
    <property type="match status" value="1"/>
</dbReference>